<dbReference type="EMBL" id="QUTI01052070">
    <property type="protein sequence ID" value="RLN99295.1"/>
    <property type="molecule type" value="Genomic_DNA"/>
</dbReference>
<dbReference type="AlphaFoldDB" id="A0A9X8DKX0"/>
<gene>
    <name evidence="1" type="ORF">DYB28_013432</name>
</gene>
<name>A0A9X8DKX0_APHAT</name>
<organism evidence="1 2">
    <name type="scientific">Aphanomyces astaci</name>
    <name type="common">Crayfish plague agent</name>
    <dbReference type="NCBI Taxonomy" id="112090"/>
    <lineage>
        <taxon>Eukaryota</taxon>
        <taxon>Sar</taxon>
        <taxon>Stramenopiles</taxon>
        <taxon>Oomycota</taxon>
        <taxon>Saprolegniomycetes</taxon>
        <taxon>Saprolegniales</taxon>
        <taxon>Verrucalvaceae</taxon>
        <taxon>Aphanomyces</taxon>
    </lineage>
</organism>
<evidence type="ECO:0000313" key="2">
    <source>
        <dbReference type="Proteomes" id="UP000275652"/>
    </source>
</evidence>
<dbReference type="Proteomes" id="UP000275652">
    <property type="component" value="Unassembled WGS sequence"/>
</dbReference>
<accession>A0A9X8DKX0</accession>
<proteinExistence type="predicted"/>
<comment type="caution">
    <text evidence="1">The sequence shown here is derived from an EMBL/GenBank/DDBJ whole genome shotgun (WGS) entry which is preliminary data.</text>
</comment>
<protein>
    <submittedName>
        <fullName evidence="1">Uncharacterized protein</fullName>
    </submittedName>
</protein>
<sequence length="289" mass="32072">MKDRSSVDVVSSGMAAAVATDDGDVVVVSAAVVVVSAWCELGLGGRYIKPCASADVFEVDSHLKQLEQMLVDEKGAAVKAESILFGGTRLRCEDLESMLDTLMTKHMGTTFHFRDDVFDAMSEVRQHEQLLCSLEEYIEADLPAKERFLTVNCAHMRTLIVVMMNYLKAQMQSTFDVAAQTDHVLGPYRRNLARAKKTLRNLHHFLVNPSNELDVDAKLAALDAAMAHAHEHDFTFDPTVFNFGREALVDGMQQIVDEWTNVARQVRTFKRIHQGLSPATSPLSINSTS</sequence>
<evidence type="ECO:0000313" key="1">
    <source>
        <dbReference type="EMBL" id="RLN99295.1"/>
    </source>
</evidence>
<reference evidence="1 2" key="1">
    <citation type="journal article" date="2018" name="J. Invertebr. Pathol.">
        <title>New genotyping method for the causative agent of crayfish plague (Aphanomyces astaci) based on whole genome data.</title>
        <authorList>
            <person name="Minardi D."/>
            <person name="Studholme D.J."/>
            <person name="van der Giezen M."/>
            <person name="Pretto T."/>
            <person name="Oidtmann B."/>
        </authorList>
    </citation>
    <scope>NUCLEOTIDE SEQUENCE [LARGE SCALE GENOMIC DNA]</scope>
    <source>
        <strain evidence="1 2">KB13</strain>
    </source>
</reference>